<dbReference type="RefSeq" id="WP_052520686.1">
    <property type="nucleotide sequence ID" value="NZ_BJOA01000155.1"/>
</dbReference>
<reference evidence="3 4" key="1">
    <citation type="submission" date="2016-10" db="EMBL/GenBank/DDBJ databases">
        <authorList>
            <person name="de Groot N.N."/>
        </authorList>
    </citation>
    <scope>NUCLEOTIDE SEQUENCE [LARGE SCALE GENOMIC DNA]</scope>
    <source>
        <strain evidence="3 4">DSM 2895</strain>
    </source>
</reference>
<dbReference type="InterPro" id="IPR018711">
    <property type="entry name" value="NAGPA"/>
</dbReference>
<organism evidence="3 4">
    <name type="scientific">Aneurinibacillus migulanus</name>
    <name type="common">Bacillus migulanus</name>
    <dbReference type="NCBI Taxonomy" id="47500"/>
    <lineage>
        <taxon>Bacteria</taxon>
        <taxon>Bacillati</taxon>
        <taxon>Bacillota</taxon>
        <taxon>Bacilli</taxon>
        <taxon>Bacillales</taxon>
        <taxon>Paenibacillaceae</taxon>
        <taxon>Aneurinibacillus group</taxon>
        <taxon>Aneurinibacillus</taxon>
    </lineage>
</organism>
<feature type="domain" description="Phosphodiester glycosidase" evidence="2">
    <location>
        <begin position="179"/>
        <end position="367"/>
    </location>
</feature>
<accession>A0A1G8N3U6</accession>
<dbReference type="GeneID" id="42305986"/>
<gene>
    <name evidence="3" type="ORF">SAMN04487909_10767</name>
</gene>
<dbReference type="Pfam" id="PF09992">
    <property type="entry name" value="NAGPA"/>
    <property type="match status" value="1"/>
</dbReference>
<dbReference type="Proteomes" id="UP000182836">
    <property type="component" value="Unassembled WGS sequence"/>
</dbReference>
<evidence type="ECO:0000256" key="1">
    <source>
        <dbReference type="SAM" id="Phobius"/>
    </source>
</evidence>
<protein>
    <submittedName>
        <fullName evidence="3">Exopolysaccharide biosynthesis protein</fullName>
    </submittedName>
</protein>
<dbReference type="PANTHER" id="PTHR40446">
    <property type="entry name" value="N-ACETYLGLUCOSAMINE-1-PHOSPHODIESTER ALPHA-N-ACETYLGLUCOSAMINIDASE"/>
    <property type="match status" value="1"/>
</dbReference>
<evidence type="ECO:0000313" key="4">
    <source>
        <dbReference type="Proteomes" id="UP000182836"/>
    </source>
</evidence>
<evidence type="ECO:0000259" key="2">
    <source>
        <dbReference type="Pfam" id="PF09992"/>
    </source>
</evidence>
<dbReference type="OrthoDB" id="9816453at2"/>
<keyword evidence="1" id="KW-0812">Transmembrane</keyword>
<keyword evidence="1" id="KW-1133">Transmembrane helix</keyword>
<dbReference type="EMBL" id="FNED01000007">
    <property type="protein sequence ID" value="SDI74250.1"/>
    <property type="molecule type" value="Genomic_DNA"/>
</dbReference>
<evidence type="ECO:0000313" key="3">
    <source>
        <dbReference type="EMBL" id="SDI74250.1"/>
    </source>
</evidence>
<name>A0A1G8N3U6_ANEMI</name>
<dbReference type="PANTHER" id="PTHR40446:SF2">
    <property type="entry name" value="N-ACETYLGLUCOSAMINE-1-PHOSPHODIESTER ALPHA-N-ACETYLGLUCOSAMINIDASE"/>
    <property type="match status" value="1"/>
</dbReference>
<feature type="transmembrane region" description="Helical" evidence="1">
    <location>
        <begin position="40"/>
        <end position="61"/>
    </location>
</feature>
<dbReference type="AlphaFoldDB" id="A0A1G8N3U6"/>
<sequence length="387" mass="42460">MLFPTSKRMEQLNQNKMSATAVASSSLSLPRRLSRRWFRVAVWALWIGCIISSLALGWFYLTPQGTKLRGIVAEAVYTSKQTKYTWLLVGTSGVEKIKENFQRQAEANHLAKQDMSLVKIATPDPQHTLTPSTLIDVEDIRGETYVGKIMYIKDPRLIHVVASHNPGGEKVSNIATRKNALAAINGGGFFLTDKTEEMIGPEFEDVERIMHPLGIIISEGKLVSGDREAEQDIVGFTKDGVLISGRYTYEQMKKLGVQEAVSFLPRLVVNGKPMITEGDGGWGVAPRTAIAQKKDGTVMFLVIDGRAIHSFGATLKDVQEELLKRGAVNAVNLDGGSSSSMYHRGKLITTPSGIAGEKPMPNAFVVYNPANKYGGYVYGAKQEKPRS</sequence>
<proteinExistence type="predicted"/>
<keyword evidence="1" id="KW-0472">Membrane</keyword>